<comment type="caution">
    <text evidence="1">The sequence shown here is derived from an EMBL/GenBank/DDBJ whole genome shotgun (WGS) entry which is preliminary data.</text>
</comment>
<dbReference type="PANTHER" id="PTHR48100:SF1">
    <property type="entry name" value="HISTIDINE PHOSPHATASE FAMILY PROTEIN-RELATED"/>
    <property type="match status" value="1"/>
</dbReference>
<dbReference type="AlphaFoldDB" id="A0A433RU45"/>
<keyword evidence="2" id="KW-1185">Reference proteome</keyword>
<accession>A0A433RU45</accession>
<dbReference type="Gene3D" id="3.40.50.1240">
    <property type="entry name" value="Phosphoglycerate mutase-like"/>
    <property type="match status" value="1"/>
</dbReference>
<dbReference type="SUPFAM" id="SSF53254">
    <property type="entry name" value="Phosphoglycerate mutase-like"/>
    <property type="match status" value="1"/>
</dbReference>
<dbReference type="OrthoDB" id="9783269at2"/>
<dbReference type="Pfam" id="PF00300">
    <property type="entry name" value="His_Phos_1"/>
    <property type="match status" value="1"/>
</dbReference>
<name>A0A433RU45_9BACL</name>
<dbReference type="Proteomes" id="UP000288623">
    <property type="component" value="Unassembled WGS sequence"/>
</dbReference>
<dbReference type="EMBL" id="JTFC01000031">
    <property type="protein sequence ID" value="RUS55681.1"/>
    <property type="molecule type" value="Genomic_DNA"/>
</dbReference>
<protein>
    <recommendedName>
        <fullName evidence="3">Histidine phosphatase family protein</fullName>
    </recommendedName>
</protein>
<dbReference type="InterPro" id="IPR050275">
    <property type="entry name" value="PGM_Phosphatase"/>
</dbReference>
<dbReference type="SMART" id="SM00855">
    <property type="entry name" value="PGAM"/>
    <property type="match status" value="1"/>
</dbReference>
<dbReference type="GO" id="GO:0016791">
    <property type="term" value="F:phosphatase activity"/>
    <property type="evidence" value="ECO:0007669"/>
    <property type="project" value="TreeGrafter"/>
</dbReference>
<evidence type="ECO:0008006" key="3">
    <source>
        <dbReference type="Google" id="ProtNLM"/>
    </source>
</evidence>
<sequence length="200" mass="22815">MDYAVVLELVRHARTPGNIAHRYVGWTDESIAETSLPILNDTISQVICSDLKRTVETAAQYFPQAKPYCIAAFRESHFGDFEMKTYEQLKNNEAYRNWINRPEQLAPPNGETLVSLYRRVRAGMEQLEAKRHQYAVLHGGTIRAILVQFGPKPSAFWDWQVGHDTRFVLAWATRQAFEEGQRCTSLSVAPLMANEPTSNN</sequence>
<proteinExistence type="predicted"/>
<dbReference type="InterPro" id="IPR013078">
    <property type="entry name" value="His_Pase_superF_clade-1"/>
</dbReference>
<reference evidence="1 2" key="1">
    <citation type="submission" date="2014-11" db="EMBL/GenBank/DDBJ databases">
        <title>Genome sequence and analysis of novel Kurthia sp.</title>
        <authorList>
            <person name="Lawson J.N."/>
            <person name="Gonzalez J.E."/>
            <person name="Rinauldi L."/>
            <person name="Xuan Z."/>
            <person name="Firman A."/>
            <person name="Shaddox L."/>
            <person name="Trudeau A."/>
            <person name="Shah S."/>
            <person name="Reiman D."/>
        </authorList>
    </citation>
    <scope>NUCLEOTIDE SEQUENCE [LARGE SCALE GENOMIC DNA]</scope>
    <source>
        <strain evidence="1 2">3B1D</strain>
    </source>
</reference>
<dbReference type="RefSeq" id="WP_126990949.1">
    <property type="nucleotide sequence ID" value="NZ_JTFC01000031.1"/>
</dbReference>
<dbReference type="CDD" id="cd07067">
    <property type="entry name" value="HP_PGM_like"/>
    <property type="match status" value="1"/>
</dbReference>
<dbReference type="GO" id="GO:0005737">
    <property type="term" value="C:cytoplasm"/>
    <property type="evidence" value="ECO:0007669"/>
    <property type="project" value="TreeGrafter"/>
</dbReference>
<dbReference type="InterPro" id="IPR029033">
    <property type="entry name" value="His_PPase_superfam"/>
</dbReference>
<dbReference type="PANTHER" id="PTHR48100">
    <property type="entry name" value="BROAD-SPECIFICITY PHOSPHATASE YOR283W-RELATED"/>
    <property type="match status" value="1"/>
</dbReference>
<evidence type="ECO:0000313" key="1">
    <source>
        <dbReference type="EMBL" id="RUS55681.1"/>
    </source>
</evidence>
<organism evidence="1 2">
    <name type="scientific">Candidatus Kurthia intestinigallinarum</name>
    <dbReference type="NCBI Taxonomy" id="1562256"/>
    <lineage>
        <taxon>Bacteria</taxon>
        <taxon>Bacillati</taxon>
        <taxon>Bacillota</taxon>
        <taxon>Bacilli</taxon>
        <taxon>Bacillales</taxon>
        <taxon>Caryophanaceae</taxon>
        <taxon>Kurthia</taxon>
    </lineage>
</organism>
<evidence type="ECO:0000313" key="2">
    <source>
        <dbReference type="Proteomes" id="UP000288623"/>
    </source>
</evidence>
<gene>
    <name evidence="1" type="ORF">QI30_12255</name>
</gene>